<organism evidence="1 2">
    <name type="scientific">Alkalibacillus salilacus</name>
    <dbReference type="NCBI Taxonomy" id="284582"/>
    <lineage>
        <taxon>Bacteria</taxon>
        <taxon>Bacillati</taxon>
        <taxon>Bacillota</taxon>
        <taxon>Bacilli</taxon>
        <taxon>Bacillales</taxon>
        <taxon>Bacillaceae</taxon>
        <taxon>Alkalibacillus</taxon>
    </lineage>
</organism>
<evidence type="ECO:0000313" key="2">
    <source>
        <dbReference type="Proteomes" id="UP001224359"/>
    </source>
</evidence>
<protein>
    <submittedName>
        <fullName evidence="1">Uncharacterized protein</fullName>
    </submittedName>
</protein>
<comment type="caution">
    <text evidence="1">The sequence shown here is derived from an EMBL/GenBank/DDBJ whole genome shotgun (WGS) entry which is preliminary data.</text>
</comment>
<dbReference type="Proteomes" id="UP001224359">
    <property type="component" value="Unassembled WGS sequence"/>
</dbReference>
<name>A0ABT9VB85_9BACI</name>
<sequence length="117" mass="13913">MNPYKKPKEEDFHHLCRQHQMHFVHLETQDGQMFDGIIDDVDDQSVTLIMPWGDMEQDRFDDGYGGGYGQGYGPGYGGPGYGQGYGGPGRYPRRFRRFRRHRFPFRFLNRIFFPFFY</sequence>
<proteinExistence type="predicted"/>
<dbReference type="EMBL" id="JAUSTQ010000001">
    <property type="protein sequence ID" value="MDQ0158226.1"/>
    <property type="molecule type" value="Genomic_DNA"/>
</dbReference>
<gene>
    <name evidence="1" type="ORF">J2S77_000176</name>
</gene>
<dbReference type="RefSeq" id="WP_306973763.1">
    <property type="nucleotide sequence ID" value="NZ_JAUSTQ010000001.1"/>
</dbReference>
<accession>A0ABT9VB85</accession>
<evidence type="ECO:0000313" key="1">
    <source>
        <dbReference type="EMBL" id="MDQ0158226.1"/>
    </source>
</evidence>
<keyword evidence="2" id="KW-1185">Reference proteome</keyword>
<reference evidence="1 2" key="1">
    <citation type="submission" date="2023-07" db="EMBL/GenBank/DDBJ databases">
        <title>Genomic Encyclopedia of Type Strains, Phase IV (KMG-IV): sequencing the most valuable type-strain genomes for metagenomic binning, comparative biology and taxonomic classification.</title>
        <authorList>
            <person name="Goeker M."/>
        </authorList>
    </citation>
    <scope>NUCLEOTIDE SEQUENCE [LARGE SCALE GENOMIC DNA]</scope>
    <source>
        <strain evidence="1 2">DSM 16460</strain>
    </source>
</reference>